<accession>A0A397TW03</accession>
<dbReference type="EMBL" id="QKWP01002846">
    <property type="protein sequence ID" value="RIB02034.1"/>
    <property type="molecule type" value="Genomic_DNA"/>
</dbReference>
<dbReference type="STRING" id="44941.A0A397TW03"/>
<comment type="caution">
    <text evidence="1">The sequence shown here is derived from an EMBL/GenBank/DDBJ whole genome shotgun (WGS) entry which is preliminary data.</text>
</comment>
<proteinExistence type="predicted"/>
<organism evidence="1 2">
    <name type="scientific">Gigaspora rosea</name>
    <dbReference type="NCBI Taxonomy" id="44941"/>
    <lineage>
        <taxon>Eukaryota</taxon>
        <taxon>Fungi</taxon>
        <taxon>Fungi incertae sedis</taxon>
        <taxon>Mucoromycota</taxon>
        <taxon>Glomeromycotina</taxon>
        <taxon>Glomeromycetes</taxon>
        <taxon>Diversisporales</taxon>
        <taxon>Gigasporaceae</taxon>
        <taxon>Gigaspora</taxon>
    </lineage>
</organism>
<protein>
    <submittedName>
        <fullName evidence="1">Uncharacterized protein</fullName>
    </submittedName>
</protein>
<evidence type="ECO:0000313" key="1">
    <source>
        <dbReference type="EMBL" id="RIB02034.1"/>
    </source>
</evidence>
<keyword evidence="2" id="KW-1185">Reference proteome</keyword>
<name>A0A397TW03_9GLOM</name>
<dbReference type="AlphaFoldDB" id="A0A397TW03"/>
<dbReference type="OrthoDB" id="2963168at2759"/>
<reference evidence="1 2" key="1">
    <citation type="submission" date="2018-06" db="EMBL/GenBank/DDBJ databases">
        <title>Comparative genomics reveals the genomic features of Rhizophagus irregularis, R. cerebriforme, R. diaphanum and Gigaspora rosea, and their symbiotic lifestyle signature.</title>
        <authorList>
            <person name="Morin E."/>
            <person name="San Clemente H."/>
            <person name="Chen E.C.H."/>
            <person name="De La Providencia I."/>
            <person name="Hainaut M."/>
            <person name="Kuo A."/>
            <person name="Kohler A."/>
            <person name="Murat C."/>
            <person name="Tang N."/>
            <person name="Roy S."/>
            <person name="Loubradou J."/>
            <person name="Henrissat B."/>
            <person name="Grigoriev I.V."/>
            <person name="Corradi N."/>
            <person name="Roux C."/>
            <person name="Martin F.M."/>
        </authorList>
    </citation>
    <scope>NUCLEOTIDE SEQUENCE [LARGE SCALE GENOMIC DNA]</scope>
    <source>
        <strain evidence="1 2">DAOM 194757</strain>
    </source>
</reference>
<gene>
    <name evidence="1" type="ORF">C2G38_2255839</name>
</gene>
<evidence type="ECO:0000313" key="2">
    <source>
        <dbReference type="Proteomes" id="UP000266673"/>
    </source>
</evidence>
<sequence>MAKTLEEWLEKAIFEGHINYIEYKKFTDPTTIGIRGFGKKFQAEDHHSCKKQIIVVNVFQGKREDPTENTPPQYIELYKRCWDNDPANLQTSQNSEKSLSHPNDPNALVNSLDITTKGVQESFKQGKLLKASEIIPKEIMENQTFDALHKVSQQVRFVLSLAVEWDYESKAIMRECVYNAGYLEHRQSENLVFITKRKLSVISELCGGSCVDCDFLKFLDQQLGFDALKKLKESHYEEFQYSKQMKESQWKIDLEFQDVKNMFDPVVKKVTDLIQSHCASTERRCATVFNKRV</sequence>
<dbReference type="Proteomes" id="UP000266673">
    <property type="component" value="Unassembled WGS sequence"/>
</dbReference>